<dbReference type="GO" id="GO:0016853">
    <property type="term" value="F:isomerase activity"/>
    <property type="evidence" value="ECO:0007669"/>
    <property type="project" value="UniProtKB-KW"/>
</dbReference>
<dbReference type="InterPro" id="IPR013022">
    <property type="entry name" value="Xyl_isomerase-like_TIM-brl"/>
</dbReference>
<evidence type="ECO:0000313" key="3">
    <source>
        <dbReference type="Proteomes" id="UP000316476"/>
    </source>
</evidence>
<dbReference type="Pfam" id="PF01261">
    <property type="entry name" value="AP_endonuc_2"/>
    <property type="match status" value="1"/>
</dbReference>
<comment type="caution">
    <text evidence="2">The sequence shown here is derived from an EMBL/GenBank/DDBJ whole genome shotgun (WGS) entry which is preliminary data.</text>
</comment>
<gene>
    <name evidence="2" type="ORF">V7x_08990</name>
</gene>
<proteinExistence type="predicted"/>
<dbReference type="PANTHER" id="PTHR12110:SF52">
    <property type="entry name" value="XYLOSE ISOMERASE"/>
    <property type="match status" value="1"/>
</dbReference>
<feature type="domain" description="Xylose isomerase-like TIM barrel" evidence="1">
    <location>
        <begin position="28"/>
        <end position="266"/>
    </location>
</feature>
<dbReference type="AlphaFoldDB" id="A0A5C6FQD3"/>
<keyword evidence="2" id="KW-0413">Isomerase</keyword>
<dbReference type="InterPro" id="IPR036237">
    <property type="entry name" value="Xyl_isomerase-like_sf"/>
</dbReference>
<organism evidence="2 3">
    <name type="scientific">Crateriforma conspicua</name>
    <dbReference type="NCBI Taxonomy" id="2527996"/>
    <lineage>
        <taxon>Bacteria</taxon>
        <taxon>Pseudomonadati</taxon>
        <taxon>Planctomycetota</taxon>
        <taxon>Planctomycetia</taxon>
        <taxon>Planctomycetales</taxon>
        <taxon>Planctomycetaceae</taxon>
        <taxon>Crateriforma</taxon>
    </lineage>
</organism>
<reference evidence="2 3" key="1">
    <citation type="submission" date="2019-02" db="EMBL/GenBank/DDBJ databases">
        <title>Deep-cultivation of Planctomycetes and their phenomic and genomic characterization uncovers novel biology.</title>
        <authorList>
            <person name="Wiegand S."/>
            <person name="Jogler M."/>
            <person name="Boedeker C."/>
            <person name="Pinto D."/>
            <person name="Vollmers J."/>
            <person name="Rivas-Marin E."/>
            <person name="Kohn T."/>
            <person name="Peeters S.H."/>
            <person name="Heuer A."/>
            <person name="Rast P."/>
            <person name="Oberbeckmann S."/>
            <person name="Bunk B."/>
            <person name="Jeske O."/>
            <person name="Meyerdierks A."/>
            <person name="Storesund J.E."/>
            <person name="Kallscheuer N."/>
            <person name="Luecker S."/>
            <person name="Lage O.M."/>
            <person name="Pohl T."/>
            <person name="Merkel B.J."/>
            <person name="Hornburger P."/>
            <person name="Mueller R.-W."/>
            <person name="Bruemmer F."/>
            <person name="Labrenz M."/>
            <person name="Spormann A.M."/>
            <person name="Op Den Camp H."/>
            <person name="Overmann J."/>
            <person name="Amann R."/>
            <person name="Jetten M.S.M."/>
            <person name="Mascher T."/>
            <person name="Medema M.H."/>
            <person name="Devos D.P."/>
            <person name="Kaster A.-K."/>
            <person name="Ovreas L."/>
            <person name="Rohde M."/>
            <person name="Galperin M.Y."/>
            <person name="Jogler C."/>
        </authorList>
    </citation>
    <scope>NUCLEOTIDE SEQUENCE [LARGE SCALE GENOMIC DNA]</scope>
    <source>
        <strain evidence="2 3">V7</strain>
    </source>
</reference>
<protein>
    <submittedName>
        <fullName evidence="2">Xylose isomerase-like TIM barrel</fullName>
    </submittedName>
</protein>
<dbReference type="Gene3D" id="3.20.20.150">
    <property type="entry name" value="Divalent-metal-dependent TIM barrel enzymes"/>
    <property type="match status" value="1"/>
</dbReference>
<dbReference type="EMBL" id="SJPZ01000001">
    <property type="protein sequence ID" value="TWU65352.1"/>
    <property type="molecule type" value="Genomic_DNA"/>
</dbReference>
<dbReference type="SUPFAM" id="SSF51658">
    <property type="entry name" value="Xylose isomerase-like"/>
    <property type="match status" value="1"/>
</dbReference>
<sequence length="304" mass="32993">MFKNFSPQALGINGRQSELIELSLTYAFRGMDVDLLDMLRRSQRTSVEDATKYLRAADIKIGGFELDIDLDADDDAFTAQVGTLHPLTELAAELQVERAYLRVPSGTDRLPYPEYFEVQRSRLDQIAGVLAAKDIRLAVGFSACPTGDEVQFPFVRDVEGFMALISATTADNIGYLLDTFDWIIGGGAMDQITEIPGSKIVAVRLSSLSDSVDASTAKPTDRVLPEKQGLLDLVALVKHLDSSEFDGPIGPAASTANYKGQTRESIVQAGQEAVDAILSDAGLHVAPRPMDLIEDIPYEPTPSI</sequence>
<dbReference type="PANTHER" id="PTHR12110">
    <property type="entry name" value="HYDROXYPYRUVATE ISOMERASE"/>
    <property type="match status" value="1"/>
</dbReference>
<name>A0A5C6FQD3_9PLAN</name>
<dbReference type="Proteomes" id="UP000316476">
    <property type="component" value="Unassembled WGS sequence"/>
</dbReference>
<accession>A0A5C6FQD3</accession>
<dbReference type="InterPro" id="IPR050312">
    <property type="entry name" value="IolE/XylAMocC-like"/>
</dbReference>
<dbReference type="OrthoDB" id="9782626at2"/>
<evidence type="ECO:0000259" key="1">
    <source>
        <dbReference type="Pfam" id="PF01261"/>
    </source>
</evidence>
<dbReference type="RefSeq" id="WP_146411236.1">
    <property type="nucleotide sequence ID" value="NZ_SJPZ01000001.1"/>
</dbReference>
<evidence type="ECO:0000313" key="2">
    <source>
        <dbReference type="EMBL" id="TWU65352.1"/>
    </source>
</evidence>